<protein>
    <recommendedName>
        <fullName evidence="4">Nucleotide-diphospho-sugar transferase</fullName>
    </recommendedName>
</protein>
<comment type="similarity">
    <text evidence="1">Belongs to the ANP1/MMN9/VAN1 family.</text>
</comment>
<evidence type="ECO:0000313" key="3">
    <source>
        <dbReference type="Proteomes" id="UP000095085"/>
    </source>
</evidence>
<dbReference type="STRING" id="984485.A0A1E4RFD7"/>
<dbReference type="InterPro" id="IPR029044">
    <property type="entry name" value="Nucleotide-diphossugar_trans"/>
</dbReference>
<proteinExistence type="inferred from homology"/>
<dbReference type="Pfam" id="PF03452">
    <property type="entry name" value="Anp1"/>
    <property type="match status" value="1"/>
</dbReference>
<dbReference type="PANTHER" id="PTHR43083">
    <property type="entry name" value="MANNAN POLYMERASE II"/>
    <property type="match status" value="1"/>
</dbReference>
<evidence type="ECO:0000313" key="2">
    <source>
        <dbReference type="EMBL" id="ODV65984.1"/>
    </source>
</evidence>
<feature type="non-terminal residue" evidence="2">
    <location>
        <position position="205"/>
    </location>
</feature>
<reference evidence="3" key="1">
    <citation type="submission" date="2016-05" db="EMBL/GenBank/DDBJ databases">
        <title>Comparative genomics of biotechnologically important yeasts.</title>
        <authorList>
            <consortium name="DOE Joint Genome Institute"/>
            <person name="Riley R."/>
            <person name="Haridas S."/>
            <person name="Wolfe K.H."/>
            <person name="Lopes M.R."/>
            <person name="Hittinger C.T."/>
            <person name="Goker M."/>
            <person name="Salamov A."/>
            <person name="Wisecaver J."/>
            <person name="Long T.M."/>
            <person name="Aerts A.L."/>
            <person name="Barry K."/>
            <person name="Choi C."/>
            <person name="Clum A."/>
            <person name="Coughlan A.Y."/>
            <person name="Deshpande S."/>
            <person name="Douglass A.P."/>
            <person name="Hanson S.J."/>
            <person name="Klenk H.-P."/>
            <person name="Labutti K."/>
            <person name="Lapidus A."/>
            <person name="Lindquist E."/>
            <person name="Lipzen A."/>
            <person name="Meier-Kolthoff J.P."/>
            <person name="Ohm R.A."/>
            <person name="Otillar R.P."/>
            <person name="Pangilinan J."/>
            <person name="Peng Y."/>
            <person name="Rokas A."/>
            <person name="Rosa C.A."/>
            <person name="Scheuner C."/>
            <person name="Sibirny A.A."/>
            <person name="Slot J.C."/>
            <person name="Stielow J.B."/>
            <person name="Sun H."/>
            <person name="Kurtzman C.P."/>
            <person name="Blackwell M."/>
            <person name="Grigoriev I.V."/>
            <person name="Jeffries T.W."/>
        </authorList>
    </citation>
    <scope>NUCLEOTIDE SEQUENCE [LARGE SCALE GENOMIC DNA]</scope>
    <source>
        <strain evidence="3">NRRL Y-1933</strain>
    </source>
</reference>
<sequence length="205" mass="23996">MKDRANRHDDKVQRKRRRQIARSRNFNLFNGLANERYTLFIDSDIVSIDHPKMIHHFINLKKDILVPRIARAENPDYDKNSWRGERTKPTKNQLEKMNQNDWDNWDYVPRDVTENMFHLQSFVENPVSTLETYLVPLDSVGGAILFAKSIIYKQGVVFPPNYIIGTTWERFEGYDGIETEGLCYIAKSLGYSCWGMPNLLAQHDA</sequence>
<dbReference type="PANTHER" id="PTHR43083:SF6">
    <property type="entry name" value="MANNAN POLYMERASE COMPLEXES SUBUNIT MNN9"/>
    <property type="match status" value="1"/>
</dbReference>
<gene>
    <name evidence="2" type="ORF">HYPBUDRAFT_153553</name>
</gene>
<dbReference type="InterPro" id="IPR052086">
    <property type="entry name" value="Mannan_Polymerase_Subunit"/>
</dbReference>
<dbReference type="EMBL" id="KV454543">
    <property type="protein sequence ID" value="ODV65984.1"/>
    <property type="molecule type" value="Genomic_DNA"/>
</dbReference>
<dbReference type="GO" id="GO:0006487">
    <property type="term" value="P:protein N-linked glycosylation"/>
    <property type="evidence" value="ECO:0007669"/>
    <property type="project" value="TreeGrafter"/>
</dbReference>
<evidence type="ECO:0000256" key="1">
    <source>
        <dbReference type="ARBA" id="ARBA00037964"/>
    </source>
</evidence>
<dbReference type="OrthoDB" id="204164at2759"/>
<dbReference type="GO" id="GO:0000136">
    <property type="term" value="C:mannan polymerase complex"/>
    <property type="evidence" value="ECO:0007669"/>
    <property type="project" value="TreeGrafter"/>
</dbReference>
<dbReference type="AlphaFoldDB" id="A0A1E4RFD7"/>
<dbReference type="Gene3D" id="3.90.550.10">
    <property type="entry name" value="Spore Coat Polysaccharide Biosynthesis Protein SpsA, Chain A"/>
    <property type="match status" value="1"/>
</dbReference>
<dbReference type="GO" id="GO:0000032">
    <property type="term" value="P:cell wall mannoprotein biosynthetic process"/>
    <property type="evidence" value="ECO:0007669"/>
    <property type="project" value="TreeGrafter"/>
</dbReference>
<accession>A0A1E4RFD7</accession>
<dbReference type="GeneID" id="30996156"/>
<name>A0A1E4RFD7_9ASCO</name>
<organism evidence="2 3">
    <name type="scientific">Hyphopichia burtonii NRRL Y-1933</name>
    <dbReference type="NCBI Taxonomy" id="984485"/>
    <lineage>
        <taxon>Eukaryota</taxon>
        <taxon>Fungi</taxon>
        <taxon>Dikarya</taxon>
        <taxon>Ascomycota</taxon>
        <taxon>Saccharomycotina</taxon>
        <taxon>Pichiomycetes</taxon>
        <taxon>Debaryomycetaceae</taxon>
        <taxon>Hyphopichia</taxon>
    </lineage>
</organism>
<dbReference type="GO" id="GO:0000009">
    <property type="term" value="F:alpha-1,6-mannosyltransferase activity"/>
    <property type="evidence" value="ECO:0007669"/>
    <property type="project" value="TreeGrafter"/>
</dbReference>
<keyword evidence="3" id="KW-1185">Reference proteome</keyword>
<dbReference type="RefSeq" id="XP_020075051.1">
    <property type="nucleotide sequence ID" value="XM_020221607.1"/>
</dbReference>
<dbReference type="Proteomes" id="UP000095085">
    <property type="component" value="Unassembled WGS sequence"/>
</dbReference>
<evidence type="ECO:0008006" key="4">
    <source>
        <dbReference type="Google" id="ProtNLM"/>
    </source>
</evidence>